<reference evidence="10 11" key="1">
    <citation type="submission" date="2015-05" db="EMBL/GenBank/DDBJ databases">
        <title>Draft Genome assembly of Streptomyces showdoensis.</title>
        <authorList>
            <person name="Thapa K.K."/>
            <person name="Metsa-Ketela M."/>
        </authorList>
    </citation>
    <scope>NUCLEOTIDE SEQUENCE [LARGE SCALE GENOMIC DNA]</scope>
    <source>
        <strain evidence="10 11">ATCC 15227</strain>
    </source>
</reference>
<evidence type="ECO:0000259" key="9">
    <source>
        <dbReference type="PROSITE" id="PS50059"/>
    </source>
</evidence>
<dbReference type="AlphaFoldDB" id="A0A2P2GIR1"/>
<feature type="chain" id="PRO_5015136543" description="Peptidyl-prolyl cis-trans isomerase" evidence="8">
    <location>
        <begin position="22"/>
        <end position="312"/>
    </location>
</feature>
<keyword evidence="8" id="KW-0732">Signal</keyword>
<evidence type="ECO:0000256" key="3">
    <source>
        <dbReference type="ARBA" id="ARBA00023110"/>
    </source>
</evidence>
<dbReference type="GO" id="GO:0003755">
    <property type="term" value="F:peptidyl-prolyl cis-trans isomerase activity"/>
    <property type="evidence" value="ECO:0007669"/>
    <property type="project" value="UniProtKB-UniRule"/>
</dbReference>
<dbReference type="EMBL" id="LAQS01000050">
    <property type="protein sequence ID" value="KKZ70749.1"/>
    <property type="molecule type" value="Genomic_DNA"/>
</dbReference>
<evidence type="ECO:0000313" key="10">
    <source>
        <dbReference type="EMBL" id="KKZ70749.1"/>
    </source>
</evidence>
<keyword evidence="4 5" id="KW-0413">Isomerase</keyword>
<dbReference type="PROSITE" id="PS51257">
    <property type="entry name" value="PROKAR_LIPOPROTEIN"/>
    <property type="match status" value="1"/>
</dbReference>
<name>A0A2P2GIR1_STREW</name>
<dbReference type="Proteomes" id="UP000265325">
    <property type="component" value="Unassembled WGS sequence"/>
</dbReference>
<feature type="domain" description="PPIase FKBP-type" evidence="9">
    <location>
        <begin position="78"/>
        <end position="166"/>
    </location>
</feature>
<evidence type="ECO:0000256" key="4">
    <source>
        <dbReference type="ARBA" id="ARBA00023235"/>
    </source>
</evidence>
<proteinExistence type="inferred from homology"/>
<keyword evidence="3 5" id="KW-0697">Rotamase</keyword>
<evidence type="ECO:0000256" key="2">
    <source>
        <dbReference type="ARBA" id="ARBA00006577"/>
    </source>
</evidence>
<feature type="compositionally biased region" description="Polar residues" evidence="7">
    <location>
        <begin position="187"/>
        <end position="198"/>
    </location>
</feature>
<sequence>MRRLAGLLVVPLLLLSTAACGSDDQGSDSGSMKNGLPAITAGEKFGEKPTLAKGVGDPPKALKVNVISEGEGAVTKNGDALQVNYLGQAWDSTTPFDNSFDRKQPFDLTLGAGQVIKGWEQALEGQKVGSRLEIGIPPELGYGAQGQGDIKPNATLVFVVDILKAVTIPKSAEGTPVAQDDKDLPQVGTNTDGKQPSLTVPKVAPPTKLVSNYILESKGATVAGTDTVVVNYVAALWKDGKVFDSTYTAGKPTNFPLAKLTLKGLKNGLTGKKVGSRVLIVAPPSEAFGDQEQQGIPKNSTLVFVVDILAKV</sequence>
<dbReference type="InterPro" id="IPR001179">
    <property type="entry name" value="PPIase_FKBP_dom"/>
</dbReference>
<dbReference type="PROSITE" id="PS50059">
    <property type="entry name" value="FKBP_PPIASE"/>
    <property type="match status" value="2"/>
</dbReference>
<accession>A0A2P2GIR1</accession>
<dbReference type="FunFam" id="3.10.50.40:FF:000006">
    <property type="entry name" value="Peptidyl-prolyl cis-trans isomerase"/>
    <property type="match status" value="1"/>
</dbReference>
<feature type="domain" description="PPIase FKBP-type" evidence="9">
    <location>
        <begin position="225"/>
        <end position="312"/>
    </location>
</feature>
<comment type="catalytic activity">
    <reaction evidence="1 5 6">
        <text>[protein]-peptidylproline (omega=180) = [protein]-peptidylproline (omega=0)</text>
        <dbReference type="Rhea" id="RHEA:16237"/>
        <dbReference type="Rhea" id="RHEA-COMP:10747"/>
        <dbReference type="Rhea" id="RHEA-COMP:10748"/>
        <dbReference type="ChEBI" id="CHEBI:83833"/>
        <dbReference type="ChEBI" id="CHEBI:83834"/>
        <dbReference type="EC" id="5.2.1.8"/>
    </reaction>
</comment>
<dbReference type="OrthoDB" id="25996at2"/>
<evidence type="ECO:0000256" key="5">
    <source>
        <dbReference type="PROSITE-ProRule" id="PRU00277"/>
    </source>
</evidence>
<gene>
    <name evidence="10" type="ORF">VO63_27185</name>
</gene>
<organism evidence="10 11">
    <name type="scientific">Streptomyces showdoensis</name>
    <dbReference type="NCBI Taxonomy" id="68268"/>
    <lineage>
        <taxon>Bacteria</taxon>
        <taxon>Bacillati</taxon>
        <taxon>Actinomycetota</taxon>
        <taxon>Actinomycetes</taxon>
        <taxon>Kitasatosporales</taxon>
        <taxon>Streptomycetaceae</taxon>
        <taxon>Streptomyces</taxon>
    </lineage>
</organism>
<comment type="caution">
    <text evidence="10">The sequence shown here is derived from an EMBL/GenBank/DDBJ whole genome shotgun (WGS) entry which is preliminary data.</text>
</comment>
<evidence type="ECO:0000313" key="11">
    <source>
        <dbReference type="Proteomes" id="UP000265325"/>
    </source>
</evidence>
<dbReference type="PANTHER" id="PTHR43811">
    <property type="entry name" value="FKBP-TYPE PEPTIDYL-PROLYL CIS-TRANS ISOMERASE FKPA"/>
    <property type="match status" value="1"/>
</dbReference>
<evidence type="ECO:0000256" key="1">
    <source>
        <dbReference type="ARBA" id="ARBA00000971"/>
    </source>
</evidence>
<evidence type="ECO:0000256" key="6">
    <source>
        <dbReference type="RuleBase" id="RU003915"/>
    </source>
</evidence>
<feature type="region of interest" description="Disordered" evidence="7">
    <location>
        <begin position="174"/>
        <end position="202"/>
    </location>
</feature>
<dbReference type="Pfam" id="PF00254">
    <property type="entry name" value="FKBP_C"/>
    <property type="match status" value="2"/>
</dbReference>
<dbReference type="Gene3D" id="3.10.50.40">
    <property type="match status" value="2"/>
</dbReference>
<protein>
    <recommendedName>
        <fullName evidence="6">Peptidyl-prolyl cis-trans isomerase</fullName>
        <ecNumber evidence="6">5.2.1.8</ecNumber>
    </recommendedName>
</protein>
<comment type="similarity">
    <text evidence="2 6">Belongs to the FKBP-type PPIase family.</text>
</comment>
<dbReference type="SUPFAM" id="SSF54534">
    <property type="entry name" value="FKBP-like"/>
    <property type="match status" value="2"/>
</dbReference>
<evidence type="ECO:0000256" key="8">
    <source>
        <dbReference type="SAM" id="SignalP"/>
    </source>
</evidence>
<feature type="signal peptide" evidence="8">
    <location>
        <begin position="1"/>
        <end position="21"/>
    </location>
</feature>
<dbReference type="RefSeq" id="WP_046910658.1">
    <property type="nucleotide sequence ID" value="NZ_BAAAXG010000026.1"/>
</dbReference>
<dbReference type="PANTHER" id="PTHR43811:SF19">
    <property type="entry name" value="39 KDA FK506-BINDING NUCLEAR PROTEIN"/>
    <property type="match status" value="1"/>
</dbReference>
<dbReference type="EC" id="5.2.1.8" evidence="6"/>
<evidence type="ECO:0000256" key="7">
    <source>
        <dbReference type="SAM" id="MobiDB-lite"/>
    </source>
</evidence>
<dbReference type="InterPro" id="IPR046357">
    <property type="entry name" value="PPIase_dom_sf"/>
</dbReference>
<keyword evidence="11" id="KW-1185">Reference proteome</keyword>